<evidence type="ECO:0000313" key="10">
    <source>
        <dbReference type="Proteomes" id="UP000007934"/>
    </source>
</evidence>
<dbReference type="GO" id="GO:0005524">
    <property type="term" value="F:ATP binding"/>
    <property type="evidence" value="ECO:0007669"/>
    <property type="project" value="UniProtKB-KW"/>
</dbReference>
<keyword evidence="4" id="KW-0547">Nucleotide-binding</keyword>
<accession>E7A8P6</accession>
<evidence type="ECO:0000256" key="7">
    <source>
        <dbReference type="ARBA" id="ARBA00023204"/>
    </source>
</evidence>
<dbReference type="RefSeq" id="WP_013468755.1">
    <property type="nucleotide sequence ID" value="NC_014810.2"/>
</dbReference>
<comment type="function">
    <text evidence="1">May be involved in recombinational repair of damaged DNA.</text>
</comment>
<keyword evidence="6" id="KW-0067">ATP-binding</keyword>
<dbReference type="PIRSF" id="PIRSF003128">
    <property type="entry name" value="RecN"/>
    <property type="match status" value="1"/>
</dbReference>
<dbReference type="STRING" id="936155.HFELIS_02990"/>
<evidence type="ECO:0000256" key="2">
    <source>
        <dbReference type="ARBA" id="ARBA00009441"/>
    </source>
</evidence>
<evidence type="ECO:0000256" key="8">
    <source>
        <dbReference type="ARBA" id="ARBA00033408"/>
    </source>
</evidence>
<dbReference type="PANTHER" id="PTHR11059:SF0">
    <property type="entry name" value="DNA REPAIR PROTEIN RECN"/>
    <property type="match status" value="1"/>
</dbReference>
<dbReference type="GO" id="GO:0006281">
    <property type="term" value="P:DNA repair"/>
    <property type="evidence" value="ECO:0007669"/>
    <property type="project" value="UniProtKB-KW"/>
</dbReference>
<comment type="similarity">
    <text evidence="2">Belongs to the RecN family.</text>
</comment>
<evidence type="ECO:0000256" key="5">
    <source>
        <dbReference type="ARBA" id="ARBA00022763"/>
    </source>
</evidence>
<dbReference type="GO" id="GO:0009432">
    <property type="term" value="P:SOS response"/>
    <property type="evidence" value="ECO:0007669"/>
    <property type="project" value="TreeGrafter"/>
</dbReference>
<dbReference type="AlphaFoldDB" id="E7A8P6"/>
<keyword evidence="10" id="KW-1185">Reference proteome</keyword>
<protein>
    <recommendedName>
        <fullName evidence="3">DNA repair protein RecN</fullName>
    </recommendedName>
    <alternativeName>
        <fullName evidence="8">Recombination protein N</fullName>
    </alternativeName>
</protein>
<dbReference type="OrthoDB" id="9806954at2"/>
<dbReference type="HOGENOM" id="CLU_018297_4_0_7"/>
<proteinExistence type="inferred from homology"/>
<reference evidence="9 10" key="1">
    <citation type="journal article" date="2011" name="Genome Biol. Evol.">
        <title>Comparative whole genome sequence analysis of the carcinogenic bacterial model pathogen Helicobacter felis.</title>
        <authorList>
            <person name="Arnold I.C."/>
            <person name="Zigova Z."/>
            <person name="Holden M."/>
            <person name="Lawley T.D."/>
            <person name="Rad R."/>
            <person name="Dougan G."/>
            <person name="Falkow S."/>
            <person name="Bentley S.D."/>
            <person name="Muller A."/>
        </authorList>
    </citation>
    <scope>NUCLEOTIDE SEQUENCE [LARGE SCALE GENOMIC DNA]</scope>
    <source>
        <strain evidence="10">ATCC 49179 / CCUG 28539 / NCTC 12436 / CS1</strain>
    </source>
</reference>
<keyword evidence="5" id="KW-0227">DNA damage</keyword>
<dbReference type="Proteomes" id="UP000007934">
    <property type="component" value="Chromosome"/>
</dbReference>
<keyword evidence="7" id="KW-0234">DNA repair</keyword>
<dbReference type="GeneID" id="36134828"/>
<evidence type="ECO:0000256" key="6">
    <source>
        <dbReference type="ARBA" id="ARBA00022840"/>
    </source>
</evidence>
<dbReference type="EMBL" id="FQ670179">
    <property type="protein sequence ID" value="CBY82383.1"/>
    <property type="molecule type" value="Genomic_DNA"/>
</dbReference>
<dbReference type="SUPFAM" id="SSF52540">
    <property type="entry name" value="P-loop containing nucleoside triphosphate hydrolases"/>
    <property type="match status" value="1"/>
</dbReference>
<dbReference type="eggNOG" id="COG0497">
    <property type="taxonomic scope" value="Bacteria"/>
</dbReference>
<organism evidence="9 10">
    <name type="scientific">Helicobacter felis (strain ATCC 49179 / CCUG 28539 / NCTC 12436 / CS1)</name>
    <dbReference type="NCBI Taxonomy" id="936155"/>
    <lineage>
        <taxon>Bacteria</taxon>
        <taxon>Pseudomonadati</taxon>
        <taxon>Campylobacterota</taxon>
        <taxon>Epsilonproteobacteria</taxon>
        <taxon>Campylobacterales</taxon>
        <taxon>Helicobacteraceae</taxon>
        <taxon>Helicobacter</taxon>
    </lineage>
</organism>
<dbReference type="GO" id="GO:0043590">
    <property type="term" value="C:bacterial nucleoid"/>
    <property type="evidence" value="ECO:0007669"/>
    <property type="project" value="TreeGrafter"/>
</dbReference>
<evidence type="ECO:0000313" key="9">
    <source>
        <dbReference type="EMBL" id="CBY82383.1"/>
    </source>
</evidence>
<gene>
    <name evidence="9" type="primary">recN</name>
    <name evidence="9" type="ordered locus">Hfelis_02990</name>
</gene>
<evidence type="ECO:0000256" key="4">
    <source>
        <dbReference type="ARBA" id="ARBA00022741"/>
    </source>
</evidence>
<dbReference type="PANTHER" id="PTHR11059">
    <property type="entry name" value="DNA REPAIR PROTEIN RECN"/>
    <property type="match status" value="1"/>
</dbReference>
<name>E7A8P6_HELFC</name>
<dbReference type="InterPro" id="IPR004604">
    <property type="entry name" value="DNA_recomb/repair_RecN"/>
</dbReference>
<sequence length="498" mass="56416">MVESLEVQDALVFKTLSLHFHPRLNVISGASGSGKSVLLECLLGSIAHARLHAKTLKASWKLLTNHKITASKDKQTRYVCDGVPISKKALSARFDPHILHISSYKHTHELQAHFLLEILDSYVDSKLRLEFQEVYEDYLETRDRLTRLQQEHQDIETRKEMVDFELSKLRALNLEEGAYARLESIKAQHRNKEERGMRVQEGLHALEGMDVIHKALASSSASLEFVQQLTQNLEEARQILLDEAFKLEELENIDMDNLLDEMAKLGAIVRKYGGEAQARAQREKLEQDYQHYCHHNEALQEVQHTLTRLENTCMQLGLQIREARHEYLPAMQAILEEYSAKLLLKNPLLRLEDTHLNAQGLDTLQLSLGNSASATLSAGEFNRLRLAILAIKAKRCQQTTPTQTILVDELDTNLSGQESACVASILKELSTLYQVIAISHAPHLPGLADAHFLVYKEGENTRAKLLNKQEQILEIARMVDANLGQEALAYARMKLECS</sequence>
<dbReference type="KEGG" id="hfe:HFELIS_02990"/>
<dbReference type="InterPro" id="IPR027417">
    <property type="entry name" value="P-loop_NTPase"/>
</dbReference>
<dbReference type="GO" id="GO:0006310">
    <property type="term" value="P:DNA recombination"/>
    <property type="evidence" value="ECO:0007669"/>
    <property type="project" value="InterPro"/>
</dbReference>
<evidence type="ECO:0000256" key="1">
    <source>
        <dbReference type="ARBA" id="ARBA00003618"/>
    </source>
</evidence>
<evidence type="ECO:0000256" key="3">
    <source>
        <dbReference type="ARBA" id="ARBA00021315"/>
    </source>
</evidence>
<dbReference type="Gene3D" id="3.40.50.300">
    <property type="entry name" value="P-loop containing nucleotide triphosphate hydrolases"/>
    <property type="match status" value="2"/>
</dbReference>